<dbReference type="InterPro" id="IPR051686">
    <property type="entry name" value="Lipoprotein_DolP"/>
</dbReference>
<name>A0A3E1RHJ6_9BURK</name>
<evidence type="ECO:0000259" key="1">
    <source>
        <dbReference type="PROSITE" id="PS50914"/>
    </source>
</evidence>
<feature type="domain" description="BON" evidence="1">
    <location>
        <begin position="88"/>
        <end position="156"/>
    </location>
</feature>
<dbReference type="PROSITE" id="PS50914">
    <property type="entry name" value="BON"/>
    <property type="match status" value="2"/>
</dbReference>
<sequence length="253" mass="28223">MCWATRWAVATARPWPPSLAPWAAATLATKSPRKISKHLRTPWPYRPLGPVWHFAALALLLCASGCTTVLSESAKRAAESRNSSDFITDAQIGTSLFSALAQKDTALAMDVNIDVWEQRVLLTGTVADARTRNEVAQSVRADKRVLKVYDEIQIVSAEELARRRASVAKRDANKKEGLERFASDYWIETKITGQLLSTRDVSSVNLRWRSVRNTVYVLGRAQSADEHRKAMEAIRAVDGVAQLKSFVEIKKYP</sequence>
<proteinExistence type="predicted"/>
<evidence type="ECO:0000313" key="2">
    <source>
        <dbReference type="EMBL" id="RFO98090.1"/>
    </source>
</evidence>
<dbReference type="AlphaFoldDB" id="A0A3E1RHJ6"/>
<dbReference type="EMBL" id="QFZK01000002">
    <property type="protein sequence ID" value="RFO98090.1"/>
    <property type="molecule type" value="Genomic_DNA"/>
</dbReference>
<dbReference type="PANTHER" id="PTHR34606">
    <property type="entry name" value="BON DOMAIN-CONTAINING PROTEIN"/>
    <property type="match status" value="1"/>
</dbReference>
<accession>A0A3E1RHJ6</accession>
<protein>
    <recommendedName>
        <fullName evidence="1">BON domain-containing protein</fullName>
    </recommendedName>
</protein>
<keyword evidence="3" id="KW-1185">Reference proteome</keyword>
<reference evidence="2 3" key="1">
    <citation type="submission" date="2018-05" db="EMBL/GenBank/DDBJ databases">
        <title>Rhodoferax soyangensis sp.nov., isolated from an oligotrophic freshwater lake.</title>
        <authorList>
            <person name="Park M."/>
        </authorList>
    </citation>
    <scope>NUCLEOTIDE SEQUENCE [LARGE SCALE GENOMIC DNA]</scope>
    <source>
        <strain evidence="2 3">IMCC26218</strain>
    </source>
</reference>
<feature type="domain" description="BON" evidence="1">
    <location>
        <begin position="183"/>
        <end position="251"/>
    </location>
</feature>
<organism evidence="2 3">
    <name type="scientific">Rhodoferax lacus</name>
    <dbReference type="NCBI Taxonomy" id="2184758"/>
    <lineage>
        <taxon>Bacteria</taxon>
        <taxon>Pseudomonadati</taxon>
        <taxon>Pseudomonadota</taxon>
        <taxon>Betaproteobacteria</taxon>
        <taxon>Burkholderiales</taxon>
        <taxon>Comamonadaceae</taxon>
        <taxon>Rhodoferax</taxon>
    </lineage>
</organism>
<evidence type="ECO:0000313" key="3">
    <source>
        <dbReference type="Proteomes" id="UP000260665"/>
    </source>
</evidence>
<gene>
    <name evidence="2" type="ORF">DIC66_05045</name>
</gene>
<dbReference type="Pfam" id="PF04972">
    <property type="entry name" value="BON"/>
    <property type="match status" value="2"/>
</dbReference>
<dbReference type="InterPro" id="IPR007055">
    <property type="entry name" value="BON_dom"/>
</dbReference>
<dbReference type="Proteomes" id="UP000260665">
    <property type="component" value="Unassembled WGS sequence"/>
</dbReference>
<comment type="caution">
    <text evidence="2">The sequence shown here is derived from an EMBL/GenBank/DDBJ whole genome shotgun (WGS) entry which is preliminary data.</text>
</comment>
<dbReference type="PANTHER" id="PTHR34606:SF15">
    <property type="entry name" value="BON DOMAIN-CONTAINING PROTEIN"/>
    <property type="match status" value="1"/>
</dbReference>